<gene>
    <name evidence="1" type="ORF">I7I52_04675</name>
</gene>
<dbReference type="Proteomes" id="UP000670092">
    <property type="component" value="Unassembled WGS sequence"/>
</dbReference>
<sequence length="70" mass="7686">MRRSRRIQASTRNSSTLADILSGRISKIRRSCPESQGDGFIGILLCDLTWGAVGLKTYKISGRLSTDQSV</sequence>
<dbReference type="OrthoDB" id="10500614at2759"/>
<dbReference type="VEuPathDB" id="FungiDB:I7I52_04675"/>
<accession>A0A8H7YNV1</accession>
<protein>
    <submittedName>
        <fullName evidence="1">Uncharacterized protein</fullName>
    </submittedName>
</protein>
<evidence type="ECO:0000313" key="2">
    <source>
        <dbReference type="Proteomes" id="UP000670092"/>
    </source>
</evidence>
<name>A0A8H7YNV1_AJECA</name>
<reference evidence="1 2" key="1">
    <citation type="submission" date="2021-01" db="EMBL/GenBank/DDBJ databases">
        <title>Chromosome-level genome assembly of a human fungal pathogen reveals clustering of transcriptionally co-regulated genes.</title>
        <authorList>
            <person name="Voorhies M."/>
            <person name="Cohen S."/>
            <person name="Shea T.P."/>
            <person name="Petrus S."/>
            <person name="Munoz J.F."/>
            <person name="Poplawski S."/>
            <person name="Goldman W.E."/>
            <person name="Michael T."/>
            <person name="Cuomo C.A."/>
            <person name="Sil A."/>
            <person name="Beyhan S."/>
        </authorList>
    </citation>
    <scope>NUCLEOTIDE SEQUENCE [LARGE SCALE GENOMIC DNA]</scope>
    <source>
        <strain evidence="1 2">G184AR</strain>
    </source>
</reference>
<comment type="caution">
    <text evidence="1">The sequence shown here is derived from an EMBL/GenBank/DDBJ whole genome shotgun (WGS) entry which is preliminary data.</text>
</comment>
<organism evidence="1 2">
    <name type="scientific">Ajellomyces capsulatus</name>
    <name type="common">Darling's disease fungus</name>
    <name type="synonym">Histoplasma capsulatum</name>
    <dbReference type="NCBI Taxonomy" id="5037"/>
    <lineage>
        <taxon>Eukaryota</taxon>
        <taxon>Fungi</taxon>
        <taxon>Dikarya</taxon>
        <taxon>Ascomycota</taxon>
        <taxon>Pezizomycotina</taxon>
        <taxon>Eurotiomycetes</taxon>
        <taxon>Eurotiomycetidae</taxon>
        <taxon>Onygenales</taxon>
        <taxon>Ajellomycetaceae</taxon>
        <taxon>Histoplasma</taxon>
    </lineage>
</organism>
<evidence type="ECO:0000313" key="1">
    <source>
        <dbReference type="EMBL" id="KAG5293382.1"/>
    </source>
</evidence>
<proteinExistence type="predicted"/>
<dbReference type="EMBL" id="JAEVHI010000004">
    <property type="protein sequence ID" value="KAG5293382.1"/>
    <property type="molecule type" value="Genomic_DNA"/>
</dbReference>
<dbReference type="AlphaFoldDB" id="A0A8H7YNV1"/>